<organism evidence="2">
    <name type="scientific">Tanacetum cinerariifolium</name>
    <name type="common">Dalmatian daisy</name>
    <name type="synonym">Chrysanthemum cinerariifolium</name>
    <dbReference type="NCBI Taxonomy" id="118510"/>
    <lineage>
        <taxon>Eukaryota</taxon>
        <taxon>Viridiplantae</taxon>
        <taxon>Streptophyta</taxon>
        <taxon>Embryophyta</taxon>
        <taxon>Tracheophyta</taxon>
        <taxon>Spermatophyta</taxon>
        <taxon>Magnoliopsida</taxon>
        <taxon>eudicotyledons</taxon>
        <taxon>Gunneridae</taxon>
        <taxon>Pentapetalae</taxon>
        <taxon>asterids</taxon>
        <taxon>campanulids</taxon>
        <taxon>Asterales</taxon>
        <taxon>Asteraceae</taxon>
        <taxon>Asteroideae</taxon>
        <taxon>Anthemideae</taxon>
        <taxon>Anthemidinae</taxon>
        <taxon>Tanacetum</taxon>
    </lineage>
</organism>
<protein>
    <submittedName>
        <fullName evidence="2">Uncharacterized protein</fullName>
    </submittedName>
</protein>
<dbReference type="EMBL" id="BKCJ010202542">
    <property type="protein sequence ID" value="GEY71212.1"/>
    <property type="molecule type" value="Genomic_DNA"/>
</dbReference>
<gene>
    <name evidence="2" type="ORF">Tci_443186</name>
</gene>
<reference evidence="2" key="1">
    <citation type="journal article" date="2019" name="Sci. Rep.">
        <title>Draft genome of Tanacetum cinerariifolium, the natural source of mosquito coil.</title>
        <authorList>
            <person name="Yamashiro T."/>
            <person name="Shiraishi A."/>
            <person name="Satake H."/>
            <person name="Nakayama K."/>
        </authorList>
    </citation>
    <scope>NUCLEOTIDE SEQUENCE</scope>
</reference>
<dbReference type="AlphaFoldDB" id="A0A699HUN3"/>
<feature type="compositionally biased region" description="Basic and acidic residues" evidence="1">
    <location>
        <begin position="170"/>
        <end position="183"/>
    </location>
</feature>
<evidence type="ECO:0000313" key="2">
    <source>
        <dbReference type="EMBL" id="GEY71212.1"/>
    </source>
</evidence>
<comment type="caution">
    <text evidence="2">The sequence shown here is derived from an EMBL/GenBank/DDBJ whole genome shotgun (WGS) entry which is preliminary data.</text>
</comment>
<feature type="region of interest" description="Disordered" evidence="1">
    <location>
        <begin position="164"/>
        <end position="186"/>
    </location>
</feature>
<sequence>YTRIEVQQFHDTLIQHMESVKESIDERALHKRGYDSRRAVGQKFEEQNTSNSSRNDVMLMMQISNTYMMKSQWLRYSFQSEERMNQGMDKRKCDILKTKEVVNTYKNNSTNLINLTKLIRKANILGEDSAHFASISLFVPSPEPSPKRKAEEEKEIPFYTKMEQEDVVTEEPKEAKVTKEEPHVTQPEPFQTMERLFRSPMINFRSTLTKNEHMKRAMKEAKLGEPMIKKVLTRAHSEKLKQNVELRKKRFDQYVWTTNNRLKPDRITDTFIHPNTRPVAVTIYINNDPINFEVHRNFKFCGFDISEWDELSVIISKKKNKVGSELMTSLSNKYERLKKIRGEVGPNLALPLPEQDPSLLKHKRKTMKLDPETYIVGLHCRKLPEGVPFKKNLVIEQPEH</sequence>
<feature type="non-terminal residue" evidence="2">
    <location>
        <position position="1"/>
    </location>
</feature>
<proteinExistence type="predicted"/>
<accession>A0A699HUN3</accession>
<name>A0A699HUN3_TANCI</name>
<evidence type="ECO:0000256" key="1">
    <source>
        <dbReference type="SAM" id="MobiDB-lite"/>
    </source>
</evidence>